<proteinExistence type="predicted"/>
<gene>
    <name evidence="1" type="ORF">COLSTE_01980</name>
</gene>
<dbReference type="Proteomes" id="UP000003560">
    <property type="component" value="Unassembled WGS sequence"/>
</dbReference>
<dbReference type="HOGENOM" id="CLU_3060494_0_0_11"/>
<organism evidence="1 2">
    <name type="scientific">Collinsella stercoris DSM 13279</name>
    <dbReference type="NCBI Taxonomy" id="445975"/>
    <lineage>
        <taxon>Bacteria</taxon>
        <taxon>Bacillati</taxon>
        <taxon>Actinomycetota</taxon>
        <taxon>Coriobacteriia</taxon>
        <taxon>Coriobacteriales</taxon>
        <taxon>Coriobacteriaceae</taxon>
        <taxon>Collinsella</taxon>
    </lineage>
</organism>
<protein>
    <submittedName>
        <fullName evidence="1">Uncharacterized protein</fullName>
    </submittedName>
</protein>
<sequence>MQAFRHCLLPFFFGPHARTPRSRFKPHPRGSVQHLPLYPILPLISPAPPNGRK</sequence>
<evidence type="ECO:0000313" key="2">
    <source>
        <dbReference type="Proteomes" id="UP000003560"/>
    </source>
</evidence>
<dbReference type="AlphaFoldDB" id="B6GD03"/>
<name>B6GD03_9ACTN</name>
<accession>B6GD03</accession>
<reference evidence="1 2" key="2">
    <citation type="submission" date="2008-10" db="EMBL/GenBank/DDBJ databases">
        <authorList>
            <person name="Fulton L."/>
            <person name="Clifton S."/>
            <person name="Fulton B."/>
            <person name="Xu J."/>
            <person name="Minx P."/>
            <person name="Pepin K.H."/>
            <person name="Johnson M."/>
            <person name="Thiruvilangam P."/>
            <person name="Bhonagiri V."/>
            <person name="Nash W.E."/>
            <person name="Mardis E.R."/>
            <person name="Wilson R.K."/>
        </authorList>
    </citation>
    <scope>NUCLEOTIDE SEQUENCE [LARGE SCALE GENOMIC DNA]</scope>
    <source>
        <strain evidence="1 2">DSM 13279</strain>
    </source>
</reference>
<evidence type="ECO:0000313" key="1">
    <source>
        <dbReference type="EMBL" id="EEA89843.1"/>
    </source>
</evidence>
<comment type="caution">
    <text evidence="1">The sequence shown here is derived from an EMBL/GenBank/DDBJ whole genome shotgun (WGS) entry which is preliminary data.</text>
</comment>
<keyword evidence="2" id="KW-1185">Reference proteome</keyword>
<reference evidence="1 2" key="1">
    <citation type="submission" date="2008-10" db="EMBL/GenBank/DDBJ databases">
        <title>Draft genome sequence of Collinsella stercoris (DSM 13279).</title>
        <authorList>
            <person name="Sudarsanam P."/>
            <person name="Ley R."/>
            <person name="Guruge J."/>
            <person name="Turnbaugh P.J."/>
            <person name="Mahowald M."/>
            <person name="Liep D."/>
            <person name="Gordon J."/>
        </authorList>
    </citation>
    <scope>NUCLEOTIDE SEQUENCE [LARGE SCALE GENOMIC DNA]</scope>
    <source>
        <strain evidence="1 2">DSM 13279</strain>
    </source>
</reference>
<dbReference type="EMBL" id="ABXJ01000116">
    <property type="protein sequence ID" value="EEA89843.1"/>
    <property type="molecule type" value="Genomic_DNA"/>
</dbReference>